<dbReference type="GO" id="GO:0005634">
    <property type="term" value="C:nucleus"/>
    <property type="evidence" value="ECO:0007669"/>
    <property type="project" value="TreeGrafter"/>
</dbReference>
<proteinExistence type="predicted"/>
<dbReference type="SUPFAM" id="SSF48403">
    <property type="entry name" value="Ankyrin repeat"/>
    <property type="match status" value="1"/>
</dbReference>
<keyword evidence="5" id="KW-1185">Reference proteome</keyword>
<feature type="repeat" description="ANK" evidence="3">
    <location>
        <begin position="150"/>
        <end position="182"/>
    </location>
</feature>
<reference evidence="4" key="1">
    <citation type="journal article" date="2020" name="Stud. Mycol.">
        <title>101 Dothideomycetes genomes: a test case for predicting lifestyles and emergence of pathogens.</title>
        <authorList>
            <person name="Haridas S."/>
            <person name="Albert R."/>
            <person name="Binder M."/>
            <person name="Bloem J."/>
            <person name="Labutti K."/>
            <person name="Salamov A."/>
            <person name="Andreopoulos B."/>
            <person name="Baker S."/>
            <person name="Barry K."/>
            <person name="Bills G."/>
            <person name="Bluhm B."/>
            <person name="Cannon C."/>
            <person name="Castanera R."/>
            <person name="Culley D."/>
            <person name="Daum C."/>
            <person name="Ezra D."/>
            <person name="Gonzalez J."/>
            <person name="Henrissat B."/>
            <person name="Kuo A."/>
            <person name="Liang C."/>
            <person name="Lipzen A."/>
            <person name="Lutzoni F."/>
            <person name="Magnuson J."/>
            <person name="Mondo S."/>
            <person name="Nolan M."/>
            <person name="Ohm R."/>
            <person name="Pangilinan J."/>
            <person name="Park H.-J."/>
            <person name="Ramirez L."/>
            <person name="Alfaro M."/>
            <person name="Sun H."/>
            <person name="Tritt A."/>
            <person name="Yoshinaga Y."/>
            <person name="Zwiers L.-H."/>
            <person name="Turgeon B."/>
            <person name="Goodwin S."/>
            <person name="Spatafora J."/>
            <person name="Crous P."/>
            <person name="Grigoriev I."/>
        </authorList>
    </citation>
    <scope>NUCLEOTIDE SEQUENCE</scope>
    <source>
        <strain evidence="4">CBS 110217</strain>
    </source>
</reference>
<keyword evidence="1" id="KW-0677">Repeat</keyword>
<dbReference type="InterPro" id="IPR002110">
    <property type="entry name" value="Ankyrin_rpt"/>
</dbReference>
<dbReference type="InterPro" id="IPR050745">
    <property type="entry name" value="Multifunctional_regulatory"/>
</dbReference>
<gene>
    <name evidence="4" type="ORF">EK21DRAFT_106110</name>
</gene>
<dbReference type="AlphaFoldDB" id="A0A9P4HLN5"/>
<name>A0A9P4HLN5_9PLEO</name>
<organism evidence="4 5">
    <name type="scientific">Setomelanomma holmii</name>
    <dbReference type="NCBI Taxonomy" id="210430"/>
    <lineage>
        <taxon>Eukaryota</taxon>
        <taxon>Fungi</taxon>
        <taxon>Dikarya</taxon>
        <taxon>Ascomycota</taxon>
        <taxon>Pezizomycotina</taxon>
        <taxon>Dothideomycetes</taxon>
        <taxon>Pleosporomycetidae</taxon>
        <taxon>Pleosporales</taxon>
        <taxon>Pleosporineae</taxon>
        <taxon>Phaeosphaeriaceae</taxon>
        <taxon>Setomelanomma</taxon>
    </lineage>
</organism>
<comment type="caution">
    <text evidence="4">The sequence shown here is derived from an EMBL/GenBank/DDBJ whole genome shotgun (WGS) entry which is preliminary data.</text>
</comment>
<dbReference type="Proteomes" id="UP000799777">
    <property type="component" value="Unassembled WGS sequence"/>
</dbReference>
<evidence type="ECO:0000256" key="1">
    <source>
        <dbReference type="ARBA" id="ARBA00022737"/>
    </source>
</evidence>
<evidence type="ECO:0000256" key="3">
    <source>
        <dbReference type="PROSITE-ProRule" id="PRU00023"/>
    </source>
</evidence>
<protein>
    <submittedName>
        <fullName evidence="4">Ankyrin</fullName>
    </submittedName>
</protein>
<dbReference type="PROSITE" id="PS50088">
    <property type="entry name" value="ANK_REPEAT"/>
    <property type="match status" value="1"/>
</dbReference>
<dbReference type="EMBL" id="ML978154">
    <property type="protein sequence ID" value="KAF2036803.1"/>
    <property type="molecule type" value="Genomic_DNA"/>
</dbReference>
<evidence type="ECO:0000313" key="5">
    <source>
        <dbReference type="Proteomes" id="UP000799777"/>
    </source>
</evidence>
<dbReference type="PROSITE" id="PS50297">
    <property type="entry name" value="ANK_REP_REGION"/>
    <property type="match status" value="1"/>
</dbReference>
<evidence type="ECO:0000313" key="4">
    <source>
        <dbReference type="EMBL" id="KAF2036803.1"/>
    </source>
</evidence>
<dbReference type="InterPro" id="IPR036770">
    <property type="entry name" value="Ankyrin_rpt-contain_sf"/>
</dbReference>
<dbReference type="PANTHER" id="PTHR24189:SF50">
    <property type="entry name" value="ANKYRIN REPEAT AND SOCS BOX PROTEIN 2"/>
    <property type="match status" value="1"/>
</dbReference>
<dbReference type="PANTHER" id="PTHR24189">
    <property type="entry name" value="MYOTROPHIN"/>
    <property type="match status" value="1"/>
</dbReference>
<dbReference type="OrthoDB" id="1722345at2759"/>
<dbReference type="GO" id="GO:0005737">
    <property type="term" value="C:cytoplasm"/>
    <property type="evidence" value="ECO:0007669"/>
    <property type="project" value="TreeGrafter"/>
</dbReference>
<keyword evidence="2 3" id="KW-0040">ANK repeat</keyword>
<dbReference type="Pfam" id="PF13857">
    <property type="entry name" value="Ank_5"/>
    <property type="match status" value="1"/>
</dbReference>
<sequence length="207" mass="22954">MGAGWDALTVQFASRFSDKIKWLVESGIVVSRNDEAGIRYLLEHGADPRLGPPLNNQGPPMSLRPEANSHRILNHAAAYYTPEIFALLLSHGPELQNATPLHHAAGSYKCTKPDNFPSASRIPMLEYLVELRLDINALDDDVVQTTSSSHWGTPLHYAVRRRHIEEVKWLLDHGADPDKPTFFGTTPRSAVKRLGPDHELAALSPNV</sequence>
<evidence type="ECO:0000256" key="2">
    <source>
        <dbReference type="ARBA" id="ARBA00023043"/>
    </source>
</evidence>
<accession>A0A9P4HLN5</accession>
<dbReference type="SMART" id="SM00248">
    <property type="entry name" value="ANK"/>
    <property type="match status" value="2"/>
</dbReference>
<dbReference type="Gene3D" id="1.25.40.20">
    <property type="entry name" value="Ankyrin repeat-containing domain"/>
    <property type="match status" value="1"/>
</dbReference>